<gene>
    <name evidence="7" type="ORF">SAMN02745784_00644</name>
</gene>
<evidence type="ECO:0000256" key="4">
    <source>
        <dbReference type="RuleBase" id="RU003733"/>
    </source>
</evidence>
<dbReference type="InterPro" id="IPR050406">
    <property type="entry name" value="FGGY_Carb_Kinase"/>
</dbReference>
<dbReference type="AlphaFoldDB" id="A0A1M4TEY9"/>
<feature type="domain" description="Carbohydrate kinase FGGY N-terminal" evidence="5">
    <location>
        <begin position="4"/>
        <end position="246"/>
    </location>
</feature>
<dbReference type="PANTHER" id="PTHR43095:SF2">
    <property type="entry name" value="GLUCONOKINASE"/>
    <property type="match status" value="1"/>
</dbReference>
<dbReference type="STRING" id="1123404.SAMN02745784_00644"/>
<dbReference type="PIRSF" id="PIRSF000538">
    <property type="entry name" value="GlpK"/>
    <property type="match status" value="1"/>
</dbReference>
<dbReference type="PROSITE" id="PS00933">
    <property type="entry name" value="FGGY_KINASES_1"/>
    <property type="match status" value="1"/>
</dbReference>
<dbReference type="InterPro" id="IPR000577">
    <property type="entry name" value="Carb_kinase_FGGY"/>
</dbReference>
<evidence type="ECO:0000259" key="5">
    <source>
        <dbReference type="Pfam" id="PF00370"/>
    </source>
</evidence>
<dbReference type="GO" id="GO:0005975">
    <property type="term" value="P:carbohydrate metabolic process"/>
    <property type="evidence" value="ECO:0007669"/>
    <property type="project" value="InterPro"/>
</dbReference>
<dbReference type="Gene3D" id="3.30.420.40">
    <property type="match status" value="2"/>
</dbReference>
<dbReference type="SUPFAM" id="SSF53067">
    <property type="entry name" value="Actin-like ATPase domain"/>
    <property type="match status" value="2"/>
</dbReference>
<organism evidence="7 8">
    <name type="scientific">Tissierella praeacuta DSM 18095</name>
    <dbReference type="NCBI Taxonomy" id="1123404"/>
    <lineage>
        <taxon>Bacteria</taxon>
        <taxon>Bacillati</taxon>
        <taxon>Bacillota</taxon>
        <taxon>Tissierellia</taxon>
        <taxon>Tissierellales</taxon>
        <taxon>Tissierellaceae</taxon>
        <taxon>Tissierella</taxon>
    </lineage>
</organism>
<dbReference type="InterPro" id="IPR018484">
    <property type="entry name" value="FGGY_N"/>
</dbReference>
<dbReference type="InterPro" id="IPR018483">
    <property type="entry name" value="Carb_kinase_FGGY_CS"/>
</dbReference>
<keyword evidence="3 4" id="KW-0418">Kinase</keyword>
<dbReference type="Pfam" id="PF00370">
    <property type="entry name" value="FGGY_N"/>
    <property type="match status" value="1"/>
</dbReference>
<sequence length="509" mass="57581">MFSVGIDIGTTSTKAILFDENGKMYGKSLKEYPINRPSPAMREQNIQEIFNAVITTLSEVSKLAKDLKGEVSFVSFSCMMHSIIAVDENCNPLTECIIWADSRSVDYAEEYKNNGKGIELYKRTGTPCHPMSPLYKIMWIRDNQPEIFNRTYKFISIKEYILYKFFNEYIVDYSIASATGMFNIYDFKWDEEALRLAGIKESQLSKAFPTTYYIKGMNEKYQILTGLNNNTVIVLGGSDGCLANLGSNGIEVGSAVVTIGTSGAIRVVSDKPMIDSEGRTFCYILTEDKYVSGGPINNGGMVYRWFRDNFSQKEIEEADKLNIDPYELINILVENTKVGSDGLIFLPFLTGERAPYWNANLRGAFVGISDIHKRRHFARAIVEGISYAINDVFQVLKELTDKIDVIYVNGGFTKSKLWIQILCDILNTNIVVSNNYESPCLGAVMLGMVAVNKVKDFSELSYMLEDGDRYTTTEAKELYEELFNIYQEIIFSSMNVLEKLAHFQKNKIS</sequence>
<proteinExistence type="inferred from homology"/>
<feature type="domain" description="Carbohydrate kinase FGGY C-terminal" evidence="6">
    <location>
        <begin position="256"/>
        <end position="450"/>
    </location>
</feature>
<name>A0A1M4TEY9_9FIRM</name>
<dbReference type="CDD" id="cd07770">
    <property type="entry name" value="ASKHA_NBD_FGGY_GntK"/>
    <property type="match status" value="1"/>
</dbReference>
<evidence type="ECO:0000313" key="8">
    <source>
        <dbReference type="Proteomes" id="UP000184114"/>
    </source>
</evidence>
<dbReference type="GeneID" id="90996503"/>
<dbReference type="PROSITE" id="PS00445">
    <property type="entry name" value="FGGY_KINASES_2"/>
    <property type="match status" value="1"/>
</dbReference>
<reference evidence="8" key="1">
    <citation type="submission" date="2016-11" db="EMBL/GenBank/DDBJ databases">
        <authorList>
            <person name="Varghese N."/>
            <person name="Submissions S."/>
        </authorList>
    </citation>
    <scope>NUCLEOTIDE SEQUENCE [LARGE SCALE GENOMIC DNA]</scope>
    <source>
        <strain evidence="8">DSM 18095</strain>
    </source>
</reference>
<dbReference type="EMBL" id="FQTY01000002">
    <property type="protein sequence ID" value="SHE43011.1"/>
    <property type="molecule type" value="Genomic_DNA"/>
</dbReference>
<dbReference type="PANTHER" id="PTHR43095">
    <property type="entry name" value="SUGAR KINASE"/>
    <property type="match status" value="1"/>
</dbReference>
<dbReference type="GO" id="GO:0016773">
    <property type="term" value="F:phosphotransferase activity, alcohol group as acceptor"/>
    <property type="evidence" value="ECO:0007669"/>
    <property type="project" value="InterPro"/>
</dbReference>
<keyword evidence="2 4" id="KW-0808">Transferase</keyword>
<protein>
    <submittedName>
        <fullName evidence="7">Gluconate kinase, FGGY family</fullName>
    </submittedName>
</protein>
<evidence type="ECO:0000259" key="6">
    <source>
        <dbReference type="Pfam" id="PF02782"/>
    </source>
</evidence>
<evidence type="ECO:0000256" key="2">
    <source>
        <dbReference type="ARBA" id="ARBA00022679"/>
    </source>
</evidence>
<dbReference type="Pfam" id="PF02782">
    <property type="entry name" value="FGGY_C"/>
    <property type="match status" value="1"/>
</dbReference>
<evidence type="ECO:0000256" key="1">
    <source>
        <dbReference type="ARBA" id="ARBA00009156"/>
    </source>
</evidence>
<accession>A0A1M4TEY9</accession>
<dbReference type="GO" id="GO:0016301">
    <property type="term" value="F:kinase activity"/>
    <property type="evidence" value="ECO:0007669"/>
    <property type="project" value="UniProtKB-KW"/>
</dbReference>
<dbReference type="RefSeq" id="WP_072973083.1">
    <property type="nucleotide sequence ID" value="NZ_FQTY01000002.1"/>
</dbReference>
<dbReference type="InterPro" id="IPR043129">
    <property type="entry name" value="ATPase_NBD"/>
</dbReference>
<dbReference type="Proteomes" id="UP000184114">
    <property type="component" value="Unassembled WGS sequence"/>
</dbReference>
<dbReference type="InterPro" id="IPR018485">
    <property type="entry name" value="FGGY_C"/>
</dbReference>
<keyword evidence="8" id="KW-1185">Reference proteome</keyword>
<evidence type="ECO:0000256" key="3">
    <source>
        <dbReference type="ARBA" id="ARBA00022777"/>
    </source>
</evidence>
<comment type="similarity">
    <text evidence="1 4">Belongs to the FGGY kinase family.</text>
</comment>
<evidence type="ECO:0000313" key="7">
    <source>
        <dbReference type="EMBL" id="SHE43011.1"/>
    </source>
</evidence>